<evidence type="ECO:0000313" key="14">
    <source>
        <dbReference type="EMBL" id="AAZ66372.1"/>
    </source>
</evidence>
<feature type="compositionally biased region" description="Acidic residues" evidence="9">
    <location>
        <begin position="594"/>
        <end position="604"/>
    </location>
</feature>
<dbReference type="FunFam" id="4.10.1080.10:FF:000001">
    <property type="entry name" value="Thrombospondin 3"/>
    <property type="match status" value="1"/>
</dbReference>
<dbReference type="EMBL" id="DQ091254">
    <property type="protein sequence ID" value="AAZ66372.1"/>
    <property type="molecule type" value="mRNA"/>
</dbReference>
<feature type="compositionally biased region" description="Acidic residues" evidence="9">
    <location>
        <begin position="569"/>
        <end position="580"/>
    </location>
</feature>
<dbReference type="Gene3D" id="4.10.1080.10">
    <property type="entry name" value="TSP type-3 repeat"/>
    <property type="match status" value="3"/>
</dbReference>
<dbReference type="Pfam" id="PF02412">
    <property type="entry name" value="TSP_3"/>
    <property type="match status" value="6"/>
</dbReference>
<evidence type="ECO:0000256" key="5">
    <source>
        <dbReference type="ARBA" id="ARBA00023157"/>
    </source>
</evidence>
<feature type="chain" id="PRO_5004228677" evidence="10">
    <location>
        <begin position="22"/>
        <end position="938"/>
    </location>
</feature>
<evidence type="ECO:0000256" key="10">
    <source>
        <dbReference type="SAM" id="SignalP"/>
    </source>
</evidence>
<feature type="domain" description="Chitin-binding type-2" evidence="12">
    <location>
        <begin position="215"/>
        <end position="275"/>
    </location>
</feature>
<feature type="repeat" description="TSP type-3" evidence="8">
    <location>
        <begin position="628"/>
        <end position="663"/>
    </location>
</feature>
<dbReference type="Pfam" id="PF01607">
    <property type="entry name" value="CBM_14"/>
    <property type="match status" value="1"/>
</dbReference>
<accession>Q3SAV3</accession>
<dbReference type="InterPro" id="IPR036508">
    <property type="entry name" value="Chitin-bd_dom_sf"/>
</dbReference>
<evidence type="ECO:0000256" key="8">
    <source>
        <dbReference type="PROSITE-ProRule" id="PRU00634"/>
    </source>
</evidence>
<dbReference type="Pfam" id="PF05735">
    <property type="entry name" value="TSP_C"/>
    <property type="match status" value="1"/>
</dbReference>
<keyword evidence="1 7" id="KW-0245">EGF-like domain</keyword>
<name>Q3SAV3_PENCE</name>
<dbReference type="InterPro" id="IPR003367">
    <property type="entry name" value="Thrombospondin_3-like_rpt"/>
</dbReference>
<reference evidence="14" key="2">
    <citation type="journal article" date="2006" name="Mol. Immunol.">
        <title>Molecular cloning and characterization of Fc-TSP from the Chinese shrimp Fennerpenaeus chinensis.</title>
        <authorList>
            <person name="Sun Y.D."/>
            <person name="Zhao X.F."/>
            <person name="Kang C.J."/>
            <person name="Wang J.X."/>
        </authorList>
    </citation>
    <scope>NUCLEOTIDE SEQUENCE</scope>
</reference>
<feature type="repeat" description="TSP type-3" evidence="8">
    <location>
        <begin position="592"/>
        <end position="627"/>
    </location>
</feature>
<dbReference type="GO" id="GO:0005509">
    <property type="term" value="F:calcium ion binding"/>
    <property type="evidence" value="ECO:0007669"/>
    <property type="project" value="UniProtKB-UniRule"/>
</dbReference>
<feature type="region of interest" description="Disordered" evidence="9">
    <location>
        <begin position="458"/>
        <end position="512"/>
    </location>
</feature>
<feature type="repeat" description="TSP type-3" evidence="8">
    <location>
        <begin position="495"/>
        <end position="530"/>
    </location>
</feature>
<evidence type="ECO:0000256" key="3">
    <source>
        <dbReference type="ARBA" id="ARBA00022737"/>
    </source>
</evidence>
<keyword evidence="6" id="KW-0325">Glycoprotein</keyword>
<keyword evidence="3" id="KW-0677">Repeat</keyword>
<reference evidence="14" key="1">
    <citation type="submission" date="2005-06" db="EMBL/GenBank/DDBJ databases">
        <authorList>
            <person name="Wang J.-X."/>
            <person name="Zhao X.-F."/>
        </authorList>
    </citation>
    <scope>NUCLEOTIDE SEQUENCE</scope>
</reference>
<evidence type="ECO:0000256" key="1">
    <source>
        <dbReference type="ARBA" id="ARBA00022536"/>
    </source>
</evidence>
<keyword evidence="5 7" id="KW-1015">Disulfide bond</keyword>
<keyword evidence="4 8" id="KW-0106">Calcium</keyword>
<feature type="compositionally biased region" description="Low complexity" evidence="9">
    <location>
        <begin position="470"/>
        <end position="481"/>
    </location>
</feature>
<evidence type="ECO:0000256" key="2">
    <source>
        <dbReference type="ARBA" id="ARBA00022729"/>
    </source>
</evidence>
<dbReference type="InterPro" id="IPR013320">
    <property type="entry name" value="ConA-like_dom_sf"/>
</dbReference>
<dbReference type="Gene3D" id="2.170.140.10">
    <property type="entry name" value="Chitin binding domain"/>
    <property type="match status" value="1"/>
</dbReference>
<comment type="caution">
    <text evidence="7">Lacks conserved residue(s) required for the propagation of feature annotation.</text>
</comment>
<dbReference type="InterPro" id="IPR002557">
    <property type="entry name" value="Chitin-bd_dom"/>
</dbReference>
<dbReference type="AlphaFoldDB" id="Q3SAV3"/>
<dbReference type="SUPFAM" id="SSF49899">
    <property type="entry name" value="Concanavalin A-like lectins/glucanases"/>
    <property type="match status" value="1"/>
</dbReference>
<dbReference type="SMART" id="SM00494">
    <property type="entry name" value="ChtBD2"/>
    <property type="match status" value="3"/>
</dbReference>
<dbReference type="PROSITE" id="PS50940">
    <property type="entry name" value="CHIT_BIND_II"/>
    <property type="match status" value="1"/>
</dbReference>
<evidence type="ECO:0000256" key="9">
    <source>
        <dbReference type="SAM" id="MobiDB-lite"/>
    </source>
</evidence>
<proteinExistence type="evidence at transcript level"/>
<organism evidence="14">
    <name type="scientific">Penaeus chinensis</name>
    <name type="common">Fleshy prawn</name>
    <name type="synonym">Fenneropenaeus chinensis</name>
    <dbReference type="NCBI Taxonomy" id="139456"/>
    <lineage>
        <taxon>Eukaryota</taxon>
        <taxon>Metazoa</taxon>
        <taxon>Ecdysozoa</taxon>
        <taxon>Arthropoda</taxon>
        <taxon>Crustacea</taxon>
        <taxon>Multicrustacea</taxon>
        <taxon>Malacostraca</taxon>
        <taxon>Eumalacostraca</taxon>
        <taxon>Eucarida</taxon>
        <taxon>Decapoda</taxon>
        <taxon>Dendrobranchiata</taxon>
        <taxon>Penaeoidea</taxon>
        <taxon>Penaeidae</taxon>
        <taxon>Penaeus</taxon>
    </lineage>
</organism>
<feature type="region of interest" description="Disordered" evidence="9">
    <location>
        <begin position="546"/>
        <end position="604"/>
    </location>
</feature>
<evidence type="ECO:0000256" key="6">
    <source>
        <dbReference type="ARBA" id="ARBA00023180"/>
    </source>
</evidence>
<dbReference type="FunFam" id="2.60.120.200:FF:000002">
    <property type="entry name" value="Thrombospondin 3"/>
    <property type="match status" value="1"/>
</dbReference>
<feature type="domain" description="EGF-like" evidence="11">
    <location>
        <begin position="345"/>
        <end position="386"/>
    </location>
</feature>
<evidence type="ECO:0000259" key="11">
    <source>
        <dbReference type="PROSITE" id="PS50026"/>
    </source>
</evidence>
<dbReference type="Gene3D" id="2.60.120.200">
    <property type="match status" value="1"/>
</dbReference>
<protein>
    <submittedName>
        <fullName evidence="14">Thrombospondin</fullName>
    </submittedName>
</protein>
<dbReference type="InterPro" id="IPR008859">
    <property type="entry name" value="Thrombospondin_C"/>
</dbReference>
<dbReference type="SUPFAM" id="SSF103647">
    <property type="entry name" value="TSP type-3 repeat"/>
    <property type="match status" value="3"/>
</dbReference>
<dbReference type="InterPro" id="IPR000742">
    <property type="entry name" value="EGF"/>
</dbReference>
<dbReference type="OrthoDB" id="14563at2759"/>
<dbReference type="GO" id="GO:0008061">
    <property type="term" value="F:chitin binding"/>
    <property type="evidence" value="ECO:0007669"/>
    <property type="project" value="InterPro"/>
</dbReference>
<dbReference type="PANTHER" id="PTHR10199">
    <property type="entry name" value="THROMBOSPONDIN"/>
    <property type="match status" value="1"/>
</dbReference>
<dbReference type="GO" id="GO:0007155">
    <property type="term" value="P:cell adhesion"/>
    <property type="evidence" value="ECO:0007669"/>
    <property type="project" value="InterPro"/>
</dbReference>
<evidence type="ECO:0000256" key="7">
    <source>
        <dbReference type="PROSITE-ProRule" id="PRU00076"/>
    </source>
</evidence>
<keyword evidence="2 10" id="KW-0732">Signal</keyword>
<dbReference type="PROSITE" id="PS51234">
    <property type="entry name" value="TSP3"/>
    <property type="match status" value="4"/>
</dbReference>
<sequence length="938" mass="102033">MAFLSTVFTIFLVLTPGAIYGYECPGEGRFPDTSTCGVFIDCVTKDRGFSVTKDNCNGFAYNATSRTCSTELCASRHERSITNEYPPFSQICENQPNRFMCASCKTLVHCVKGQAFVRQCTGNSYCTDKHGLEVLYATLMNLMSVCAAWLGGAVCYPDEPDECLCLKPNEFRVDPYDPQRFFSCENVGSRPESYKCPDGKNFDEGSAQCVNQAGFPECVKSGTFANPQNCGEYYSCITLRHGWVQKFYMCSGNHLFNERTKSCEDPCTLKFVCQQEGRFPDPLNMQHYFECFMEFGQMVQLRYQCPHGYMWSEESFGTGKCVEATEEYADYPFAHCDIPDDHCPDTDPCLQNPCFTGVACTFTSIAPFYTCGPCPAGYVGDGETCNALQCAVGFAGIGGDCAPDSDLDGYPDTELGCSSKYCRRDNCINRPNSGQEDADGDGLGDACDLDADGDGFNSNSDNCPLIANPQQQDTDSDGQGDVCDNCPAVPNPSQRDVDGDQVGDACDDDLDNDGSLNAADNCPSLANSNQVDADGDGIGDVCDNCPLHPNPGQEDGDQDLLGDACDSNADSDGDGVDNDVDNCPSVANSNQLDVDGDGSGDACDADSDNDGVDDTIDNCVMIPNPGQMDSNGDGLGDACITDFDGDKIDDLDDNCIKNPNVHATDFRQLQMVALEPQSASAPPVWVIYDDGAEIHQIVNSDPALAVGDHVMIDVDFDGTFFIEDTSDDDFVGFVFGYQSNARFYVVAWKKSPQNWFANAERGVTLKVVDSATGPGPALRDALWLTGSTPNQATLLWHDGSIGWTPNVAYRWQLHHRPTIGTIRFYLYQGTNLVMDSGNIYDDTLQGGRLGLYCFSQEEIIWSNVKYTCEDSVPQAMFDDLPQHLKDVVNASGIGTKSLFNSESGSLDGHLAQYEPGHPKSYASNSAPSMRWVPKKPCN</sequence>
<dbReference type="InterPro" id="IPR028974">
    <property type="entry name" value="TSP_type-3_rpt"/>
</dbReference>
<evidence type="ECO:0000256" key="4">
    <source>
        <dbReference type="ARBA" id="ARBA00022837"/>
    </source>
</evidence>
<feature type="signal peptide" evidence="10">
    <location>
        <begin position="1"/>
        <end position="21"/>
    </location>
</feature>
<dbReference type="InterPro" id="IPR017897">
    <property type="entry name" value="Thrombospondin_3_rpt"/>
</dbReference>
<dbReference type="SUPFAM" id="SSF57625">
    <property type="entry name" value="Invertebrate chitin-binding proteins"/>
    <property type="match status" value="2"/>
</dbReference>
<feature type="region of interest" description="Disordered" evidence="9">
    <location>
        <begin position="917"/>
        <end position="938"/>
    </location>
</feature>
<dbReference type="PANTHER" id="PTHR10199:SF100">
    <property type="entry name" value="THROMBOSPONDIN, ISOFORM A"/>
    <property type="match status" value="1"/>
</dbReference>
<feature type="domain" description="TSP C-terminal" evidence="13">
    <location>
        <begin position="667"/>
        <end position="873"/>
    </location>
</feature>
<dbReference type="GO" id="GO:0005576">
    <property type="term" value="C:extracellular region"/>
    <property type="evidence" value="ECO:0007669"/>
    <property type="project" value="InterPro"/>
</dbReference>
<dbReference type="PROSITE" id="PS50026">
    <property type="entry name" value="EGF_3"/>
    <property type="match status" value="1"/>
</dbReference>
<feature type="repeat" description="TSP type-3" evidence="8">
    <location>
        <begin position="436"/>
        <end position="471"/>
    </location>
</feature>
<dbReference type="PROSITE" id="PS51236">
    <property type="entry name" value="TSP_CTER"/>
    <property type="match status" value="1"/>
</dbReference>
<evidence type="ECO:0000259" key="12">
    <source>
        <dbReference type="PROSITE" id="PS50940"/>
    </source>
</evidence>
<feature type="compositionally biased region" description="Acidic residues" evidence="9">
    <location>
        <begin position="499"/>
        <end position="512"/>
    </location>
</feature>
<evidence type="ECO:0000259" key="13">
    <source>
        <dbReference type="PROSITE" id="PS51236"/>
    </source>
</evidence>
<feature type="disulfide bond" evidence="7">
    <location>
        <begin position="354"/>
        <end position="371"/>
    </location>
</feature>